<proteinExistence type="predicted"/>
<name>A0A077Z9X2_TRITR</name>
<dbReference type="Proteomes" id="UP000030665">
    <property type="component" value="Unassembled WGS sequence"/>
</dbReference>
<dbReference type="AlphaFoldDB" id="A0A077Z9X2"/>
<reference evidence="2" key="1">
    <citation type="submission" date="2014-01" db="EMBL/GenBank/DDBJ databases">
        <authorList>
            <person name="Aslett M."/>
        </authorList>
    </citation>
    <scope>NUCLEOTIDE SEQUENCE</scope>
</reference>
<evidence type="ECO:0000256" key="1">
    <source>
        <dbReference type="SAM" id="MobiDB-lite"/>
    </source>
</evidence>
<evidence type="ECO:0000313" key="3">
    <source>
        <dbReference type="Proteomes" id="UP000030665"/>
    </source>
</evidence>
<sequence length="92" mass="10340">MELPDVQVNFHNVSSDEEDKVGQSRTTYGSSSAPSSLAVQQDLSRTLSVKEHSFLTVDHTTLQQRRHSDVPPYSCQYVVFPVLCIRKDTDLS</sequence>
<accession>A0A077Z9X2</accession>
<organism evidence="2 3">
    <name type="scientific">Trichuris trichiura</name>
    <name type="common">Whipworm</name>
    <name type="synonym">Trichocephalus trichiurus</name>
    <dbReference type="NCBI Taxonomy" id="36087"/>
    <lineage>
        <taxon>Eukaryota</taxon>
        <taxon>Metazoa</taxon>
        <taxon>Ecdysozoa</taxon>
        <taxon>Nematoda</taxon>
        <taxon>Enoplea</taxon>
        <taxon>Dorylaimia</taxon>
        <taxon>Trichinellida</taxon>
        <taxon>Trichuridae</taxon>
        <taxon>Trichuris</taxon>
    </lineage>
</organism>
<dbReference type="EMBL" id="HG805959">
    <property type="protein sequence ID" value="CDW55505.1"/>
    <property type="molecule type" value="Genomic_DNA"/>
</dbReference>
<keyword evidence="3" id="KW-1185">Reference proteome</keyword>
<protein>
    <submittedName>
        <fullName evidence="2">Uncharacterized protein</fullName>
    </submittedName>
</protein>
<reference evidence="2" key="2">
    <citation type="submission" date="2014-03" db="EMBL/GenBank/DDBJ databases">
        <title>The whipworm genome and dual-species transcriptomics of an intimate host-pathogen interaction.</title>
        <authorList>
            <person name="Foth B.J."/>
            <person name="Tsai I.J."/>
            <person name="Reid A.J."/>
            <person name="Bancroft A.J."/>
            <person name="Nichol S."/>
            <person name="Tracey A."/>
            <person name="Holroyd N."/>
            <person name="Cotton J.A."/>
            <person name="Stanley E.J."/>
            <person name="Zarowiecki M."/>
            <person name="Liu J.Z."/>
            <person name="Huckvale T."/>
            <person name="Cooper P.J."/>
            <person name="Grencis R.K."/>
            <person name="Berriman M."/>
        </authorList>
    </citation>
    <scope>NUCLEOTIDE SEQUENCE [LARGE SCALE GENOMIC DNA]</scope>
</reference>
<gene>
    <name evidence="2" type="ORF">TTRE_0000377701</name>
</gene>
<feature type="compositionally biased region" description="Polar residues" evidence="1">
    <location>
        <begin position="23"/>
        <end position="35"/>
    </location>
</feature>
<feature type="region of interest" description="Disordered" evidence="1">
    <location>
        <begin position="11"/>
        <end position="35"/>
    </location>
</feature>
<evidence type="ECO:0000313" key="2">
    <source>
        <dbReference type="EMBL" id="CDW55505.1"/>
    </source>
</evidence>